<keyword evidence="2" id="KW-1185">Reference proteome</keyword>
<dbReference type="AlphaFoldDB" id="A0A1J1IY34"/>
<evidence type="ECO:0000313" key="2">
    <source>
        <dbReference type="Proteomes" id="UP000183832"/>
    </source>
</evidence>
<dbReference type="Proteomes" id="UP000183832">
    <property type="component" value="Unassembled WGS sequence"/>
</dbReference>
<sequence length="74" mass="8744">MSLDAFLKVFRMLLNETQTQETKQNISCEFNQQKKMSFQFITREIWDCSQATCDIYQSSHETDLLTGGKLCRKR</sequence>
<accession>A0A1J1IY34</accession>
<dbReference type="EMBL" id="CVRI01000064">
    <property type="protein sequence ID" value="CRL05125.1"/>
    <property type="molecule type" value="Genomic_DNA"/>
</dbReference>
<organism evidence="1 2">
    <name type="scientific">Clunio marinus</name>
    <dbReference type="NCBI Taxonomy" id="568069"/>
    <lineage>
        <taxon>Eukaryota</taxon>
        <taxon>Metazoa</taxon>
        <taxon>Ecdysozoa</taxon>
        <taxon>Arthropoda</taxon>
        <taxon>Hexapoda</taxon>
        <taxon>Insecta</taxon>
        <taxon>Pterygota</taxon>
        <taxon>Neoptera</taxon>
        <taxon>Endopterygota</taxon>
        <taxon>Diptera</taxon>
        <taxon>Nematocera</taxon>
        <taxon>Chironomoidea</taxon>
        <taxon>Chironomidae</taxon>
        <taxon>Clunio</taxon>
    </lineage>
</organism>
<evidence type="ECO:0000313" key="1">
    <source>
        <dbReference type="EMBL" id="CRL05125.1"/>
    </source>
</evidence>
<gene>
    <name evidence="1" type="ORF">CLUMA_CG018408</name>
</gene>
<name>A0A1J1IY34_9DIPT</name>
<protein>
    <submittedName>
        <fullName evidence="1">CLUMA_CG018408, isoform A</fullName>
    </submittedName>
</protein>
<proteinExistence type="predicted"/>
<reference evidence="1 2" key="1">
    <citation type="submission" date="2015-04" db="EMBL/GenBank/DDBJ databases">
        <authorList>
            <person name="Syromyatnikov M.Y."/>
            <person name="Popov V.N."/>
        </authorList>
    </citation>
    <scope>NUCLEOTIDE SEQUENCE [LARGE SCALE GENOMIC DNA]</scope>
</reference>